<evidence type="ECO:0000256" key="1">
    <source>
        <dbReference type="ARBA" id="ARBA00001974"/>
    </source>
</evidence>
<comment type="similarity">
    <text evidence="2">Belongs to the GMC oxidoreductase family.</text>
</comment>
<name>A0ABD0TPJ2_LOXSC</name>
<evidence type="ECO:0000256" key="4">
    <source>
        <dbReference type="ARBA" id="ARBA00022827"/>
    </source>
</evidence>
<evidence type="ECO:0000256" key="3">
    <source>
        <dbReference type="ARBA" id="ARBA00022630"/>
    </source>
</evidence>
<proteinExistence type="inferred from homology"/>
<organism evidence="8 9">
    <name type="scientific">Loxostege sticticalis</name>
    <name type="common">Beet webworm moth</name>
    <dbReference type="NCBI Taxonomy" id="481309"/>
    <lineage>
        <taxon>Eukaryota</taxon>
        <taxon>Metazoa</taxon>
        <taxon>Ecdysozoa</taxon>
        <taxon>Arthropoda</taxon>
        <taxon>Hexapoda</taxon>
        <taxon>Insecta</taxon>
        <taxon>Pterygota</taxon>
        <taxon>Neoptera</taxon>
        <taxon>Endopterygota</taxon>
        <taxon>Lepidoptera</taxon>
        <taxon>Glossata</taxon>
        <taxon>Ditrysia</taxon>
        <taxon>Pyraloidea</taxon>
        <taxon>Crambidae</taxon>
        <taxon>Pyraustinae</taxon>
        <taxon>Loxostege</taxon>
    </lineage>
</organism>
<dbReference type="PANTHER" id="PTHR11552:SF147">
    <property type="entry name" value="CHOLINE DEHYDROGENASE, MITOCHONDRIAL"/>
    <property type="match status" value="1"/>
</dbReference>
<dbReference type="Pfam" id="PF05199">
    <property type="entry name" value="GMC_oxred_C"/>
    <property type="match status" value="1"/>
</dbReference>
<comment type="caution">
    <text evidence="8">The sequence shown here is derived from an EMBL/GenBank/DDBJ whole genome shotgun (WGS) entry which is preliminary data.</text>
</comment>
<dbReference type="EMBL" id="JBEDNZ010000002">
    <property type="protein sequence ID" value="KAL0851277.1"/>
    <property type="molecule type" value="Genomic_DNA"/>
</dbReference>
<dbReference type="AlphaFoldDB" id="A0ABD0TPJ2"/>
<dbReference type="Pfam" id="PF00732">
    <property type="entry name" value="GMC_oxred_N"/>
    <property type="match status" value="1"/>
</dbReference>
<evidence type="ECO:0000259" key="6">
    <source>
        <dbReference type="Pfam" id="PF00732"/>
    </source>
</evidence>
<feature type="domain" description="Glucose-methanol-choline oxidoreductase N-terminal" evidence="6">
    <location>
        <begin position="42"/>
        <end position="349"/>
    </location>
</feature>
<gene>
    <name evidence="8" type="ORF">ABMA28_007111</name>
</gene>
<dbReference type="PANTHER" id="PTHR11552">
    <property type="entry name" value="GLUCOSE-METHANOL-CHOLINE GMC OXIDOREDUCTASE"/>
    <property type="match status" value="1"/>
</dbReference>
<feature type="domain" description="Glucose-methanol-choline oxidoreductase C-terminal" evidence="7">
    <location>
        <begin position="445"/>
        <end position="580"/>
    </location>
</feature>
<keyword evidence="4 5" id="KW-0274">FAD</keyword>
<protein>
    <submittedName>
        <fullName evidence="8">Uncharacterized protein</fullName>
    </submittedName>
</protein>
<dbReference type="InterPro" id="IPR012132">
    <property type="entry name" value="GMC_OxRdtase"/>
</dbReference>
<dbReference type="InterPro" id="IPR036188">
    <property type="entry name" value="FAD/NAD-bd_sf"/>
</dbReference>
<evidence type="ECO:0000313" key="8">
    <source>
        <dbReference type="EMBL" id="KAL0851277.1"/>
    </source>
</evidence>
<reference evidence="8 9" key="1">
    <citation type="submission" date="2024-06" db="EMBL/GenBank/DDBJ databases">
        <title>A chromosome-level genome assembly of beet webworm, Loxostege sticticalis.</title>
        <authorList>
            <person name="Zhang Y."/>
        </authorList>
    </citation>
    <scope>NUCLEOTIDE SEQUENCE [LARGE SCALE GENOMIC DNA]</scope>
    <source>
        <strain evidence="8">AQ028</strain>
        <tissue evidence="8">Male pupae</tissue>
    </source>
</reference>
<keyword evidence="3" id="KW-0285">Flavoprotein</keyword>
<dbReference type="SUPFAM" id="SSF54373">
    <property type="entry name" value="FAD-linked reductases, C-terminal domain"/>
    <property type="match status" value="1"/>
</dbReference>
<dbReference type="PIRSF" id="PIRSF000137">
    <property type="entry name" value="Alcohol_oxidase"/>
    <property type="match status" value="1"/>
</dbReference>
<dbReference type="InterPro" id="IPR000172">
    <property type="entry name" value="GMC_OxRdtase_N"/>
</dbReference>
<dbReference type="SUPFAM" id="SSF51905">
    <property type="entry name" value="FAD/NAD(P)-binding domain"/>
    <property type="match status" value="1"/>
</dbReference>
<evidence type="ECO:0000256" key="5">
    <source>
        <dbReference type="PIRSR" id="PIRSR000137-2"/>
    </source>
</evidence>
<sequence>MDAATGSVGLKAFQATLSALALLHSTSYRYPPAAKLKANLKFDYIVIGGGTAGSIVASRLSEDPDCTVAVIESGGDPPIESVLPGLFPQQPLTSYDYNYRAENNHYTSQHIKKHAPGMTGGKMLGGTSAMSHTFHLRGNPHDYQQWAKAAGDASWSYEGMLPYFIKSERVNDADILNGSTADLHGTKGNIGLTRQFDDSNNKYIEAFKEIGYDYNPDINGKTNLGVGYPYHLIADGTRQDGAESYLSPAKNRSNLSVFKNTSATKILFDDDKNAIGVEVVSNTALKILPSFLQSTTKISLKVRKEVILAAGVVKTPQLLMLSGIGPAIHLKTFNIPILSDLPVGQNLRDRIGLALAYKMQSSNALPALPDPTKFPVPVTVGYKALDPSQSYPDFQTLNLIFPHDSDGLLMILSNVLKYENEVVDQIYSKNKGHEMLLVAVSSGHPTSTGEILLKSKDPFVTPSISLGHFSDPKDLDDFAVFLKYFSGVLNTTHFKNVGAEFVDVNLKECREIPRDTIEFWKCYAVGMSSTFWQYCGSCSMGPVVDAKLKVRGVERLRVVDASAMPSLNSGEILAAVFAFAEKAADLIKEDS</sequence>
<dbReference type="Gene3D" id="3.30.560.10">
    <property type="entry name" value="Glucose Oxidase, domain 3"/>
    <property type="match status" value="1"/>
</dbReference>
<evidence type="ECO:0000313" key="9">
    <source>
        <dbReference type="Proteomes" id="UP001549921"/>
    </source>
</evidence>
<dbReference type="InterPro" id="IPR007867">
    <property type="entry name" value="GMC_OxRtase_C"/>
</dbReference>
<evidence type="ECO:0000256" key="2">
    <source>
        <dbReference type="ARBA" id="ARBA00010790"/>
    </source>
</evidence>
<accession>A0ABD0TPJ2</accession>
<comment type="cofactor">
    <cofactor evidence="1 5">
        <name>FAD</name>
        <dbReference type="ChEBI" id="CHEBI:57692"/>
    </cofactor>
</comment>
<feature type="binding site" evidence="5">
    <location>
        <position position="127"/>
    </location>
    <ligand>
        <name>FAD</name>
        <dbReference type="ChEBI" id="CHEBI:57692"/>
    </ligand>
</feature>
<evidence type="ECO:0000259" key="7">
    <source>
        <dbReference type="Pfam" id="PF05199"/>
    </source>
</evidence>
<dbReference type="Gene3D" id="3.50.50.60">
    <property type="entry name" value="FAD/NAD(P)-binding domain"/>
    <property type="match status" value="1"/>
</dbReference>
<dbReference type="Proteomes" id="UP001549921">
    <property type="component" value="Unassembled WGS sequence"/>
</dbReference>